<evidence type="ECO:0000313" key="8">
    <source>
        <dbReference type="EMBL" id="MUH72726.1"/>
    </source>
</evidence>
<proteinExistence type="inferred from homology"/>
<evidence type="ECO:0000313" key="9">
    <source>
        <dbReference type="Proteomes" id="UP000439994"/>
    </source>
</evidence>
<evidence type="ECO:0000256" key="1">
    <source>
        <dbReference type="ARBA" id="ARBA00006576"/>
    </source>
</evidence>
<comment type="subunit">
    <text evidence="2">Homodimer.</text>
</comment>
<keyword evidence="9" id="KW-1185">Reference proteome</keyword>
<feature type="domain" description="CMP/dCMP-type deaminase" evidence="7">
    <location>
        <begin position="145"/>
        <end position="257"/>
    </location>
</feature>
<sequence>MLSRLFPNFTQGPLPKAKLKQNDFSQSQSQSQTSHDQLSQEAVANLYFGANLEFAGQALNLTVHAEQAAINNAWHHGESKITAMIINAAPCGFCRQFINEVRDARLMPMNIAGKNVSLDDLLPDPFSPEVLGSNVMLFDSIDNGIVFDAIDKDLLRAVNSSYAPYTQNPSAVMIECDGGTKFIGRYAENCAYNPSLSPLQSALSLMALHGLNPNKHPIKRITLAEVKGQANQLGATKNVLTSLPQGIEFVHLLGEKA</sequence>
<dbReference type="PANTHER" id="PTHR11644">
    <property type="entry name" value="CYTIDINE DEAMINASE"/>
    <property type="match status" value="1"/>
</dbReference>
<comment type="caution">
    <text evidence="8">The sequence shown here is derived from an EMBL/GenBank/DDBJ whole genome shotgun (WGS) entry which is preliminary data.</text>
</comment>
<dbReference type="InterPro" id="IPR002125">
    <property type="entry name" value="CMP_dCMP_dom"/>
</dbReference>
<keyword evidence="4 8" id="KW-0378">Hydrolase</keyword>
<dbReference type="Gene3D" id="3.40.140.10">
    <property type="entry name" value="Cytidine Deaminase, domain 2"/>
    <property type="match status" value="2"/>
</dbReference>
<comment type="similarity">
    <text evidence="1">Belongs to the cytidine and deoxycytidylate deaminase family.</text>
</comment>
<dbReference type="Pfam" id="PF00383">
    <property type="entry name" value="dCMP_cyt_deam_1"/>
    <property type="match status" value="1"/>
</dbReference>
<dbReference type="GO" id="GO:0042802">
    <property type="term" value="F:identical protein binding"/>
    <property type="evidence" value="ECO:0007669"/>
    <property type="project" value="UniProtKB-ARBA"/>
</dbReference>
<dbReference type="EC" id="3.5.4.5" evidence="8"/>
<feature type="region of interest" description="Disordered" evidence="6">
    <location>
        <begin position="1"/>
        <end position="36"/>
    </location>
</feature>
<evidence type="ECO:0000256" key="6">
    <source>
        <dbReference type="SAM" id="MobiDB-lite"/>
    </source>
</evidence>
<feature type="domain" description="CMP/dCMP-type deaminase" evidence="7">
    <location>
        <begin position="18"/>
        <end position="129"/>
    </location>
</feature>
<dbReference type="GO" id="GO:0008270">
    <property type="term" value="F:zinc ion binding"/>
    <property type="evidence" value="ECO:0007669"/>
    <property type="project" value="InterPro"/>
</dbReference>
<organism evidence="8 9">
    <name type="scientific">Psychrosphaera haliotis</name>
    <dbReference type="NCBI Taxonomy" id="555083"/>
    <lineage>
        <taxon>Bacteria</taxon>
        <taxon>Pseudomonadati</taxon>
        <taxon>Pseudomonadota</taxon>
        <taxon>Gammaproteobacteria</taxon>
        <taxon>Alteromonadales</taxon>
        <taxon>Pseudoalteromonadaceae</taxon>
        <taxon>Psychrosphaera</taxon>
    </lineage>
</organism>
<keyword evidence="5" id="KW-0862">Zinc</keyword>
<feature type="compositionally biased region" description="Low complexity" evidence="6">
    <location>
        <begin position="25"/>
        <end position="36"/>
    </location>
</feature>
<evidence type="ECO:0000259" key="7">
    <source>
        <dbReference type="PROSITE" id="PS51747"/>
    </source>
</evidence>
<dbReference type="Pfam" id="PF08211">
    <property type="entry name" value="dCMP_cyt_deam_2"/>
    <property type="match status" value="1"/>
</dbReference>
<gene>
    <name evidence="8" type="primary">cdd</name>
    <name evidence="8" type="ORF">GNP35_09630</name>
</gene>
<name>A0A6N8F862_9GAMM</name>
<dbReference type="PROSITE" id="PS00903">
    <property type="entry name" value="CYT_DCMP_DEAMINASES_1"/>
    <property type="match status" value="1"/>
</dbReference>
<dbReference type="GO" id="GO:0055086">
    <property type="term" value="P:nucleobase-containing small molecule metabolic process"/>
    <property type="evidence" value="ECO:0007669"/>
    <property type="project" value="UniProtKB-ARBA"/>
</dbReference>
<accession>A0A6N8F862</accession>
<dbReference type="CDD" id="cd01283">
    <property type="entry name" value="cytidine_deaminase"/>
    <property type="match status" value="1"/>
</dbReference>
<dbReference type="PANTHER" id="PTHR11644:SF2">
    <property type="entry name" value="CYTIDINE DEAMINASE"/>
    <property type="match status" value="1"/>
</dbReference>
<dbReference type="GO" id="GO:0072527">
    <property type="term" value="P:pyrimidine-containing compound metabolic process"/>
    <property type="evidence" value="ECO:0007669"/>
    <property type="project" value="UniProtKB-ARBA"/>
</dbReference>
<dbReference type="GO" id="GO:0004126">
    <property type="term" value="F:cytidine deaminase activity"/>
    <property type="evidence" value="ECO:0007669"/>
    <property type="project" value="UniProtKB-EC"/>
</dbReference>
<dbReference type="InterPro" id="IPR016192">
    <property type="entry name" value="APOBEC/CMP_deaminase_Zn-bd"/>
</dbReference>
<evidence type="ECO:0000256" key="3">
    <source>
        <dbReference type="ARBA" id="ARBA00022723"/>
    </source>
</evidence>
<dbReference type="SUPFAM" id="SSF53927">
    <property type="entry name" value="Cytidine deaminase-like"/>
    <property type="match status" value="2"/>
</dbReference>
<protein>
    <submittedName>
        <fullName evidence="8">Cytidine deaminase</fullName>
        <ecNumber evidence="8">3.5.4.5</ecNumber>
    </submittedName>
</protein>
<dbReference type="OrthoDB" id="9795347at2"/>
<evidence type="ECO:0000256" key="2">
    <source>
        <dbReference type="ARBA" id="ARBA00011738"/>
    </source>
</evidence>
<dbReference type="InterPro" id="IPR050202">
    <property type="entry name" value="Cyt/Deoxycyt_deaminase"/>
</dbReference>
<dbReference type="GO" id="GO:0005829">
    <property type="term" value="C:cytosol"/>
    <property type="evidence" value="ECO:0007669"/>
    <property type="project" value="TreeGrafter"/>
</dbReference>
<dbReference type="AlphaFoldDB" id="A0A6N8F862"/>
<dbReference type="EMBL" id="WOCD01000003">
    <property type="protein sequence ID" value="MUH72726.1"/>
    <property type="molecule type" value="Genomic_DNA"/>
</dbReference>
<evidence type="ECO:0000256" key="4">
    <source>
        <dbReference type="ARBA" id="ARBA00022801"/>
    </source>
</evidence>
<dbReference type="Proteomes" id="UP000439994">
    <property type="component" value="Unassembled WGS sequence"/>
</dbReference>
<dbReference type="NCBIfam" id="NF006537">
    <property type="entry name" value="PRK09027.1"/>
    <property type="match status" value="1"/>
</dbReference>
<reference evidence="8 9" key="1">
    <citation type="submission" date="2019-11" db="EMBL/GenBank/DDBJ databases">
        <title>P. haliotis isolates from Z. marina roots.</title>
        <authorList>
            <person name="Cohen M."/>
            <person name="Jospin G."/>
            <person name="Eisen J.A."/>
            <person name="Coil D.A."/>
        </authorList>
    </citation>
    <scope>NUCLEOTIDE SEQUENCE [LARGE SCALE GENOMIC DNA]</scope>
    <source>
        <strain evidence="8 9">UCD-MCMsp1aY</strain>
    </source>
</reference>
<dbReference type="PROSITE" id="PS51747">
    <property type="entry name" value="CYT_DCMP_DEAMINASES_2"/>
    <property type="match status" value="2"/>
</dbReference>
<dbReference type="InterPro" id="IPR013171">
    <property type="entry name" value="Cyd/dCyd_deaminase_Zn-bd"/>
</dbReference>
<keyword evidence="3" id="KW-0479">Metal-binding</keyword>
<dbReference type="InterPro" id="IPR016193">
    <property type="entry name" value="Cytidine_deaminase-like"/>
</dbReference>
<evidence type="ECO:0000256" key="5">
    <source>
        <dbReference type="ARBA" id="ARBA00022833"/>
    </source>
</evidence>